<comment type="similarity">
    <text evidence="1">Belongs to the VPS8 family.</text>
</comment>
<dbReference type="InterPro" id="IPR014717">
    <property type="entry name" value="Transl_elong_EF1B/ribsomal_bS6"/>
</dbReference>
<protein>
    <submittedName>
        <fullName evidence="7">Uncharacterized protein</fullName>
    </submittedName>
</protein>
<evidence type="ECO:0000256" key="1">
    <source>
        <dbReference type="ARBA" id="ARBA00009422"/>
    </source>
</evidence>
<dbReference type="InterPro" id="IPR036322">
    <property type="entry name" value="WD40_repeat_dom_sf"/>
</dbReference>
<dbReference type="GO" id="GO:0006623">
    <property type="term" value="P:protein targeting to vacuole"/>
    <property type="evidence" value="ECO:0007669"/>
    <property type="project" value="InterPro"/>
</dbReference>
<feature type="domain" description="Vacuolar protein sorting-associated protein 8 central" evidence="6">
    <location>
        <begin position="737"/>
        <end position="942"/>
    </location>
</feature>
<dbReference type="Pfam" id="PF02373">
    <property type="entry name" value="JmjC"/>
    <property type="match status" value="1"/>
</dbReference>
<accession>A0AAW1S3X2</accession>
<comment type="similarity">
    <text evidence="2">Belongs to the bacterial ribosomal protein bS6 family.</text>
</comment>
<dbReference type="Pfam" id="PF12816">
    <property type="entry name" value="TPR_Vps8"/>
    <property type="match status" value="1"/>
</dbReference>
<evidence type="ECO:0000256" key="3">
    <source>
        <dbReference type="PROSITE-ProRule" id="PRU00221"/>
    </source>
</evidence>
<name>A0AAW1S3X2_9CHLO</name>
<dbReference type="Gene3D" id="2.130.10.10">
    <property type="entry name" value="YVTN repeat-like/Quinoprotein amine dehydrogenase"/>
    <property type="match status" value="1"/>
</dbReference>
<reference evidence="7 8" key="1">
    <citation type="journal article" date="2024" name="Nat. Commun.">
        <title>Phylogenomics reveals the evolutionary origins of lichenization in chlorophyte algae.</title>
        <authorList>
            <person name="Puginier C."/>
            <person name="Libourel C."/>
            <person name="Otte J."/>
            <person name="Skaloud P."/>
            <person name="Haon M."/>
            <person name="Grisel S."/>
            <person name="Petersen M."/>
            <person name="Berrin J.G."/>
            <person name="Delaux P.M."/>
            <person name="Dal Grande F."/>
            <person name="Keller J."/>
        </authorList>
    </citation>
    <scope>NUCLEOTIDE SEQUENCE [LARGE SCALE GENOMIC DNA]</scope>
    <source>
        <strain evidence="7 8">SAG 245.80</strain>
    </source>
</reference>
<evidence type="ECO:0000313" key="8">
    <source>
        <dbReference type="Proteomes" id="UP001445335"/>
    </source>
</evidence>
<dbReference type="GO" id="GO:0006412">
    <property type="term" value="P:translation"/>
    <property type="evidence" value="ECO:0007669"/>
    <property type="project" value="InterPro"/>
</dbReference>
<dbReference type="PANTHER" id="PTHR12616:SF8">
    <property type="entry name" value="VACUOLAR PROTEIN SORTING-ASSOCIATED PROTEIN 8 HOMOLOG"/>
    <property type="match status" value="1"/>
</dbReference>
<feature type="domain" description="JmjC" evidence="5">
    <location>
        <begin position="1811"/>
        <end position="1913"/>
    </location>
</feature>
<dbReference type="EMBL" id="JALJOU010000012">
    <property type="protein sequence ID" value="KAK9840784.1"/>
    <property type="molecule type" value="Genomic_DNA"/>
</dbReference>
<dbReference type="InterPro" id="IPR000529">
    <property type="entry name" value="Ribosomal_bS6"/>
</dbReference>
<proteinExistence type="inferred from homology"/>
<evidence type="ECO:0000256" key="4">
    <source>
        <dbReference type="SAM" id="MobiDB-lite"/>
    </source>
</evidence>
<evidence type="ECO:0000259" key="5">
    <source>
        <dbReference type="Pfam" id="PF02373"/>
    </source>
</evidence>
<dbReference type="Gene3D" id="2.60.120.650">
    <property type="entry name" value="Cupin"/>
    <property type="match status" value="1"/>
</dbReference>
<sequence>MPFYEVFAIAKPMLASMQCAEVLRGAATVLLKSGAILTDIKNHGERPLAYTIRRPGAVYNEAFMWQMGFMADPRALKDLDHQLRVDERVSAEAERVSDVRVKSARCAPALYIISDDEDLDEVGGQQGGRRPAHQAALERAMALERALVDGGARDDDDGLDSMEPIDSIRARLKGSADDWPAEGAPIGIGGDALAGGRLRVRVDLVAPLAEAAADHRTVGVPRAIACFHGLVALGLDSGLTLVLLPRGLGAADSAAAPAAPQVARLGEPRAGDDAAVTAMAFGPMGNLLAVGHANGDVAFWELKRTGWECVKALKEAHVTAVSAAAFVAGAAAAVVTADTRGRVVLHNVSVYLSLTGLLAGRLGKGAQPVVLLDGRQLGPVALLAPLLPAHPLAPRAPADASDAARSLFLPPQEGGAGNGALLIGTARGVFVCRLLPEGRLAVVHSLPRPASAREGCLPCVAWRPRPRPPEAGRPASALLAVAWEADVEVYDVPLRPLARPHGGEAGAAPAPPAPPAVQREHAWREDRPVAGLGWLDGPALSVACEVGPRTRLRFYDAHSAEERECVEVPDALICQDNLANRSGVPEQAYHAAVAASPDRVLLLSTQGVRAARVMRWEERLAALRDARRWRHALALALDILAAAHAIRALPSRGDGRGADVSAVGNALVALLLGFLDAALASGEPSEDAAADAQVADAAALTAAEVALDACLALGRPGVLWEEVAPRFRRAGRLGALLERLLPRVLAGRLAALAPEIMQALVERCAADGRAADVERCVLRLDLASLDFNQVTRLCRAHRLHTALASLFTRALADYAAPAAELLLTATVAKPEACPAAGAAWGERAATAYKLLIYLRCCFRGHAFPPGSGELPAEARGLVRAQLLGLLLYATPAALLRLTAAFGGGDAPDERDRVAAAMPGPHPALRVLAALDAGATFAVVAEALAGWDALASELREAAGLPPAPSDNAAGDCSATQAMVAAALALVTADALRAGAPAPTDGPARALDFAAERLADGRATAPPDALLRVLAYVALGPWPADSQGTSPKERERRFVALLRSGGLRAGAPCAGFGGGWEIQRALSLAQAAGFARGEAQVHHVVGEYEAALACLLRAELSAAFEYADAHLAEPNCPPGLRAAVLAVMGRLADANGEAAARLVLRYFPTDHAAVLAGFASAPERQFRFLRGALQAVAAEPAEAGRASPRGAQEALLAAAGGAELYAGLLCRFEPASVLPFLQAHDAYRVEAVLPATERYGVTDARAFLLERLGDVTAALQIHVDAAAAANDALVEAVLAGALAALMEQAIGAMAGHVPLAALGRRILAAYASEPFGDFKGPLVGLLAATSYETAILAAAARLASADAFRTLAALKRPAHKLHDMRLRAQKWMGEPVQTAPPRAKRPRTAKDEANGSSLCGFGGSQHAVARESDSAEPAPPRVVRRCSDADIDMEVGNLGCAESANAVLRRWAAGRQALEGLSPELLVVSAGGALPLRNAAGREAHEDAQHCRVRDRRDKLLELRRQAPTKVTLIGEAWADLAGAMRLLRSKASEGGVHKELHRALVNEAAALHAVSAASQVPVLRHSLATADGLLGALRAVWASAELAAAGGALLDFRTYVVPKKAWRLVNGANVPMYADAQTGERWERTKASVKAALFTDTARALDLTLDEEVFSKTAEWAADAGQAWPPCESVDMTRAAAAEAVAGAWRAGRLLQDYRALYAHDVDVSTGAPATHLGCDQATLFNTPPALPPVKTGPLGQRLLYVGTGSDPSAACCCGASAVSFCDDGLGATVRAAAASGGRHLDLAVGVTYGVVIMSMAFTRTTVHVEDGLLAAYNMLVLGAPKVWYIVPRAAAPAFEAAVVETMGRDAPEALASLAAKRVMPALPPARLRALGALRVVQMPGYAVVTLPVWFSWARMRASDAALKWLANTAEGSDAAQDACDALAMLVDRGATTDRVLRQLVEHGPLRAPGAATQARLDAATARLDAISARMAEALPV</sequence>
<dbReference type="PROSITE" id="PS50082">
    <property type="entry name" value="WD_REPEATS_2"/>
    <property type="match status" value="1"/>
</dbReference>
<dbReference type="Pfam" id="PF23410">
    <property type="entry name" value="Beta-prop_VPS8"/>
    <property type="match status" value="1"/>
</dbReference>
<dbReference type="GO" id="GO:0005770">
    <property type="term" value="C:late endosome"/>
    <property type="evidence" value="ECO:0007669"/>
    <property type="project" value="TreeGrafter"/>
</dbReference>
<dbReference type="GO" id="GO:0019843">
    <property type="term" value="F:rRNA binding"/>
    <property type="evidence" value="ECO:0007669"/>
    <property type="project" value="InterPro"/>
</dbReference>
<dbReference type="GO" id="GO:0030897">
    <property type="term" value="C:HOPS complex"/>
    <property type="evidence" value="ECO:0007669"/>
    <property type="project" value="TreeGrafter"/>
</dbReference>
<dbReference type="SUPFAM" id="SSF54995">
    <property type="entry name" value="Ribosomal protein S6"/>
    <property type="match status" value="1"/>
</dbReference>
<keyword evidence="3" id="KW-0853">WD repeat</keyword>
<dbReference type="PANTHER" id="PTHR12616">
    <property type="entry name" value="VACUOLAR PROTEIN SORTING VPS41"/>
    <property type="match status" value="1"/>
</dbReference>
<feature type="region of interest" description="Disordered" evidence="4">
    <location>
        <begin position="500"/>
        <end position="521"/>
    </location>
</feature>
<dbReference type="InterPro" id="IPR025941">
    <property type="entry name" value="Vps8_central_dom"/>
</dbReference>
<dbReference type="InterPro" id="IPR003347">
    <property type="entry name" value="JmjC_dom"/>
</dbReference>
<organism evidence="7 8">
    <name type="scientific">Elliptochloris bilobata</name>
    <dbReference type="NCBI Taxonomy" id="381761"/>
    <lineage>
        <taxon>Eukaryota</taxon>
        <taxon>Viridiplantae</taxon>
        <taxon>Chlorophyta</taxon>
        <taxon>core chlorophytes</taxon>
        <taxon>Trebouxiophyceae</taxon>
        <taxon>Trebouxiophyceae incertae sedis</taxon>
        <taxon>Elliptochloris clade</taxon>
        <taxon>Elliptochloris</taxon>
    </lineage>
</organism>
<feature type="repeat" description="WD" evidence="3">
    <location>
        <begin position="269"/>
        <end position="303"/>
    </location>
</feature>
<dbReference type="GO" id="GO:0003735">
    <property type="term" value="F:structural constituent of ribosome"/>
    <property type="evidence" value="ECO:0007669"/>
    <property type="project" value="InterPro"/>
</dbReference>
<evidence type="ECO:0000259" key="6">
    <source>
        <dbReference type="Pfam" id="PF12816"/>
    </source>
</evidence>
<dbReference type="InterPro" id="IPR045111">
    <property type="entry name" value="Vps41/Vps8"/>
</dbReference>
<evidence type="ECO:0000256" key="2">
    <source>
        <dbReference type="ARBA" id="ARBA00009512"/>
    </source>
</evidence>
<dbReference type="Gene3D" id="3.30.70.60">
    <property type="match status" value="1"/>
</dbReference>
<dbReference type="InterPro" id="IPR015943">
    <property type="entry name" value="WD40/YVTN_repeat-like_dom_sf"/>
</dbReference>
<dbReference type="CDD" id="cd15465">
    <property type="entry name" value="bS6_mito"/>
    <property type="match status" value="1"/>
</dbReference>
<dbReference type="InterPro" id="IPR001680">
    <property type="entry name" value="WD40_rpt"/>
</dbReference>
<dbReference type="GO" id="GO:0034058">
    <property type="term" value="P:endosomal vesicle fusion"/>
    <property type="evidence" value="ECO:0007669"/>
    <property type="project" value="TreeGrafter"/>
</dbReference>
<dbReference type="GO" id="GO:0005840">
    <property type="term" value="C:ribosome"/>
    <property type="evidence" value="ECO:0007669"/>
    <property type="project" value="InterPro"/>
</dbReference>
<dbReference type="SUPFAM" id="SSF50978">
    <property type="entry name" value="WD40 repeat-like"/>
    <property type="match status" value="1"/>
</dbReference>
<keyword evidence="8" id="KW-1185">Reference proteome</keyword>
<dbReference type="Pfam" id="PF01250">
    <property type="entry name" value="Ribosomal_S6"/>
    <property type="match status" value="1"/>
</dbReference>
<dbReference type="Proteomes" id="UP001445335">
    <property type="component" value="Unassembled WGS sequence"/>
</dbReference>
<gene>
    <name evidence="7" type="ORF">WJX81_004448</name>
</gene>
<dbReference type="InterPro" id="IPR035980">
    <property type="entry name" value="Ribosomal_bS6_sf"/>
</dbReference>
<feature type="region of interest" description="Disordered" evidence="4">
    <location>
        <begin position="1390"/>
        <end position="1410"/>
    </location>
</feature>
<evidence type="ECO:0000313" key="7">
    <source>
        <dbReference type="EMBL" id="KAK9840784.1"/>
    </source>
</evidence>
<comment type="caution">
    <text evidence="7">The sequence shown here is derived from an EMBL/GenBank/DDBJ whole genome shotgun (WGS) entry which is preliminary data.</text>
</comment>